<keyword evidence="3" id="KW-1185">Reference proteome</keyword>
<dbReference type="Pfam" id="PF11958">
    <property type="entry name" value="DUF3472"/>
    <property type="match status" value="1"/>
</dbReference>
<organism evidence="2 3">
    <name type="scientific">Orchesella dallaii</name>
    <dbReference type="NCBI Taxonomy" id="48710"/>
    <lineage>
        <taxon>Eukaryota</taxon>
        <taxon>Metazoa</taxon>
        <taxon>Ecdysozoa</taxon>
        <taxon>Arthropoda</taxon>
        <taxon>Hexapoda</taxon>
        <taxon>Collembola</taxon>
        <taxon>Entomobryomorpha</taxon>
        <taxon>Entomobryoidea</taxon>
        <taxon>Orchesellidae</taxon>
        <taxon>Orchesellinae</taxon>
        <taxon>Orchesella</taxon>
    </lineage>
</organism>
<accession>A0ABP1PPZ3</accession>
<gene>
    <name evidence="2" type="ORF">ODALV1_LOCUS1506</name>
</gene>
<dbReference type="Pfam" id="PF16871">
    <property type="entry name" value="DUF5077"/>
    <property type="match status" value="1"/>
</dbReference>
<proteinExistence type="predicted"/>
<dbReference type="Proteomes" id="UP001642540">
    <property type="component" value="Unassembled WGS sequence"/>
</dbReference>
<protein>
    <recommendedName>
        <fullName evidence="1">DUF5077 domain-containing protein</fullName>
    </recommendedName>
</protein>
<feature type="domain" description="DUF5077" evidence="1">
    <location>
        <begin position="6"/>
        <end position="133"/>
    </location>
</feature>
<evidence type="ECO:0000259" key="1">
    <source>
        <dbReference type="Pfam" id="PF16871"/>
    </source>
</evidence>
<dbReference type="InterPro" id="IPR021862">
    <property type="entry name" value="DUF3472"/>
</dbReference>
<sequence>MPTWTIPYGGNAFIKKSSPSAIEVITEYGLGNWTSNLSIASLYFHSRNSGRVSVSLRLLCAEGTSVIKMTVGHNEGTTGGETRQINIAGSEYYLVNCGIFTISKPGYTRVDLQGVSRTGGYFGDVSHLQLVSESDSLVDPNDIKFVENPDDFYFGRRGPSVHLSYPLPEGRNCEYFYNEVFVPRQQDVVGAYFCAMGFNGGYFGIQVNSEQERRVLFSIWSEYTGGGETPEEYKVKLLRKGEDVYVGEFGNEGTGAQSYLRYMWQSEQTYKFIVKATPIAENRTVYTGWFNNGSSPNAWELIASFEKPYASVYFLAPYSFSENFVTEQGNLERSCIFSNQWALGTDSTWREVTDATLTADDTYHKGNRMDVAGGVGLGGDLRTLFLQNCGFFSDMVLPGSSFIRVSSGLSAPVDVSILP</sequence>
<dbReference type="EMBL" id="CAXLJM020000004">
    <property type="protein sequence ID" value="CAL8070977.1"/>
    <property type="molecule type" value="Genomic_DNA"/>
</dbReference>
<reference evidence="2 3" key="1">
    <citation type="submission" date="2024-08" db="EMBL/GenBank/DDBJ databases">
        <authorList>
            <person name="Cucini C."/>
            <person name="Frati F."/>
        </authorList>
    </citation>
    <scope>NUCLEOTIDE SEQUENCE [LARGE SCALE GENOMIC DNA]</scope>
</reference>
<evidence type="ECO:0000313" key="3">
    <source>
        <dbReference type="Proteomes" id="UP001642540"/>
    </source>
</evidence>
<comment type="caution">
    <text evidence="2">The sequence shown here is derived from an EMBL/GenBank/DDBJ whole genome shotgun (WGS) entry which is preliminary data.</text>
</comment>
<evidence type="ECO:0000313" key="2">
    <source>
        <dbReference type="EMBL" id="CAL8070977.1"/>
    </source>
</evidence>
<dbReference type="InterPro" id="IPR031712">
    <property type="entry name" value="DUF5077"/>
</dbReference>
<name>A0ABP1PPZ3_9HEXA</name>